<evidence type="ECO:0008006" key="4">
    <source>
        <dbReference type="Google" id="ProtNLM"/>
    </source>
</evidence>
<protein>
    <recommendedName>
        <fullName evidence="4">Protein FAM136A</fullName>
    </recommendedName>
</protein>
<evidence type="ECO:0000313" key="2">
    <source>
        <dbReference type="EMBL" id="CAB3403468.1"/>
    </source>
</evidence>
<accession>A0A8S1EI51</accession>
<dbReference type="PANTHER" id="PTHR21096">
    <property type="entry name" value="PROTEIN FAM136A"/>
    <property type="match status" value="1"/>
</dbReference>
<keyword evidence="3" id="KW-1185">Reference proteome</keyword>
<reference evidence="2 3" key="1">
    <citation type="submission" date="2020-04" db="EMBL/GenBank/DDBJ databases">
        <authorList>
            <person name="Laetsch R D."/>
            <person name="Stevens L."/>
            <person name="Kumar S."/>
            <person name="Blaxter L. M."/>
        </authorList>
    </citation>
    <scope>NUCLEOTIDE SEQUENCE [LARGE SCALE GENOMIC DNA]</scope>
</reference>
<dbReference type="GO" id="GO:0005737">
    <property type="term" value="C:cytoplasm"/>
    <property type="evidence" value="ECO:0007669"/>
    <property type="project" value="TreeGrafter"/>
</dbReference>
<dbReference type="PANTHER" id="PTHR21096:SF0">
    <property type="entry name" value="PROTEIN FAM136A"/>
    <property type="match status" value="1"/>
</dbReference>
<gene>
    <name evidence="2" type="ORF">CBOVIS_LOCUS5935</name>
</gene>
<organism evidence="2 3">
    <name type="scientific">Caenorhabditis bovis</name>
    <dbReference type="NCBI Taxonomy" id="2654633"/>
    <lineage>
        <taxon>Eukaryota</taxon>
        <taxon>Metazoa</taxon>
        <taxon>Ecdysozoa</taxon>
        <taxon>Nematoda</taxon>
        <taxon>Chromadorea</taxon>
        <taxon>Rhabditida</taxon>
        <taxon>Rhabditina</taxon>
        <taxon>Rhabditomorpha</taxon>
        <taxon>Rhabditoidea</taxon>
        <taxon>Rhabditidae</taxon>
        <taxon>Peloderinae</taxon>
        <taxon>Caenorhabditis</taxon>
    </lineage>
</organism>
<dbReference type="InterPro" id="IPR008560">
    <property type="entry name" value="DUF842_euk"/>
</dbReference>
<dbReference type="EMBL" id="CADEPM010000003">
    <property type="protein sequence ID" value="CAB3403468.1"/>
    <property type="molecule type" value="Genomic_DNA"/>
</dbReference>
<evidence type="ECO:0000256" key="1">
    <source>
        <dbReference type="ARBA" id="ARBA00009952"/>
    </source>
</evidence>
<sequence>MSNATMEATQMKVKLAVDEMIDELDKKYLRDMQKNMFLCSARCCDNKSSTRDSVESCVEKCNDGMKKAQMHLEKELGGLQDQLSRCAMTCYDKLVQQFGPDVNKYSEHQVDFVFLEAFEF</sequence>
<comment type="caution">
    <text evidence="2">The sequence shown here is derived from an EMBL/GenBank/DDBJ whole genome shotgun (WGS) entry which is preliminary data.</text>
</comment>
<comment type="similarity">
    <text evidence="1">Belongs to the FAM136 family.</text>
</comment>
<proteinExistence type="inferred from homology"/>
<name>A0A8S1EI51_9PELO</name>
<dbReference type="Proteomes" id="UP000494206">
    <property type="component" value="Unassembled WGS sequence"/>
</dbReference>
<dbReference type="Pfam" id="PF05811">
    <property type="entry name" value="DUF842"/>
    <property type="match status" value="1"/>
</dbReference>
<evidence type="ECO:0000313" key="3">
    <source>
        <dbReference type="Proteomes" id="UP000494206"/>
    </source>
</evidence>
<dbReference type="OrthoDB" id="9975421at2759"/>
<dbReference type="AlphaFoldDB" id="A0A8S1EI51"/>